<dbReference type="AlphaFoldDB" id="A0A6J5X1D3"/>
<proteinExistence type="predicted"/>
<dbReference type="EMBL" id="CAEKKB010000004">
    <property type="protein sequence ID" value="CAB4307539.1"/>
    <property type="molecule type" value="Genomic_DNA"/>
</dbReference>
<evidence type="ECO:0000313" key="1">
    <source>
        <dbReference type="EMBL" id="CAB4307539.1"/>
    </source>
</evidence>
<reference evidence="2" key="1">
    <citation type="journal article" date="2020" name="Genome Biol.">
        <title>Gamete binning: chromosome-level and haplotype-resolved genome assembly enabled by high-throughput single-cell sequencing of gamete genomes.</title>
        <authorList>
            <person name="Campoy J.A."/>
            <person name="Sun H."/>
            <person name="Goel M."/>
            <person name="Jiao W.-B."/>
            <person name="Folz-Donahue K."/>
            <person name="Wang N."/>
            <person name="Rubio M."/>
            <person name="Liu C."/>
            <person name="Kukat C."/>
            <person name="Ruiz D."/>
            <person name="Huettel B."/>
            <person name="Schneeberger K."/>
        </authorList>
    </citation>
    <scope>NUCLEOTIDE SEQUENCE [LARGE SCALE GENOMIC DNA]</scope>
    <source>
        <strain evidence="2">cv. Rojo Pasion</strain>
    </source>
</reference>
<protein>
    <submittedName>
        <fullName evidence="1">Uncharacterized protein</fullName>
    </submittedName>
</protein>
<sequence>MLLLLMMKYNWFLHSVLKFAQHAYQELSAIKGARNINESMAIKELLHLFALINNLYKGGFA</sequence>
<accession>A0A6J5X1D3</accession>
<evidence type="ECO:0000313" key="2">
    <source>
        <dbReference type="Proteomes" id="UP000507245"/>
    </source>
</evidence>
<dbReference type="Proteomes" id="UP000507245">
    <property type="component" value="Unassembled WGS sequence"/>
</dbReference>
<keyword evidence="2" id="KW-1185">Reference proteome</keyword>
<name>A0A6J5X1D3_PRUAR</name>
<organism evidence="1 2">
    <name type="scientific">Prunus armeniaca</name>
    <name type="common">Apricot</name>
    <name type="synonym">Armeniaca vulgaris</name>
    <dbReference type="NCBI Taxonomy" id="36596"/>
    <lineage>
        <taxon>Eukaryota</taxon>
        <taxon>Viridiplantae</taxon>
        <taxon>Streptophyta</taxon>
        <taxon>Embryophyta</taxon>
        <taxon>Tracheophyta</taxon>
        <taxon>Spermatophyta</taxon>
        <taxon>Magnoliopsida</taxon>
        <taxon>eudicotyledons</taxon>
        <taxon>Gunneridae</taxon>
        <taxon>Pentapetalae</taxon>
        <taxon>rosids</taxon>
        <taxon>fabids</taxon>
        <taxon>Rosales</taxon>
        <taxon>Rosaceae</taxon>
        <taxon>Amygdaloideae</taxon>
        <taxon>Amygdaleae</taxon>
        <taxon>Prunus</taxon>
    </lineage>
</organism>
<gene>
    <name evidence="1" type="ORF">ORAREDHAP_LOCUS26295</name>
</gene>